<reference evidence="1 2" key="1">
    <citation type="journal article" date="2021" name="Hortic Res">
        <title>High-quality reference genome and annotation aids understanding of berry development for evergreen blueberry (Vaccinium darrowii).</title>
        <authorList>
            <person name="Yu J."/>
            <person name="Hulse-Kemp A.M."/>
            <person name="Babiker E."/>
            <person name="Staton M."/>
        </authorList>
    </citation>
    <scope>NUCLEOTIDE SEQUENCE [LARGE SCALE GENOMIC DNA]</scope>
    <source>
        <strain evidence="2">cv. NJ 8807/NJ 8810</strain>
        <tissue evidence="1">Young leaf</tissue>
    </source>
</reference>
<evidence type="ECO:0000313" key="2">
    <source>
        <dbReference type="Proteomes" id="UP000828048"/>
    </source>
</evidence>
<comment type="caution">
    <text evidence="1">The sequence shown here is derived from an EMBL/GenBank/DDBJ whole genome shotgun (WGS) entry which is preliminary data.</text>
</comment>
<accession>A0ACB7YBW6</accession>
<proteinExistence type="predicted"/>
<dbReference type="Proteomes" id="UP000828048">
    <property type="component" value="Chromosome 7"/>
</dbReference>
<protein>
    <submittedName>
        <fullName evidence="1">Uncharacterized protein</fullName>
    </submittedName>
</protein>
<organism evidence="1 2">
    <name type="scientific">Vaccinium darrowii</name>
    <dbReference type="NCBI Taxonomy" id="229202"/>
    <lineage>
        <taxon>Eukaryota</taxon>
        <taxon>Viridiplantae</taxon>
        <taxon>Streptophyta</taxon>
        <taxon>Embryophyta</taxon>
        <taxon>Tracheophyta</taxon>
        <taxon>Spermatophyta</taxon>
        <taxon>Magnoliopsida</taxon>
        <taxon>eudicotyledons</taxon>
        <taxon>Gunneridae</taxon>
        <taxon>Pentapetalae</taxon>
        <taxon>asterids</taxon>
        <taxon>Ericales</taxon>
        <taxon>Ericaceae</taxon>
        <taxon>Vaccinioideae</taxon>
        <taxon>Vaccinieae</taxon>
        <taxon>Vaccinium</taxon>
    </lineage>
</organism>
<keyword evidence="2" id="KW-1185">Reference proteome</keyword>
<sequence length="290" mass="32885">MKQSMHPSMYDDHTGSEKPRCSGRLRSAKESRASSSRKSLERACSESSSGSHSNLEDSFNKESNTFSADSVAGLFSGNYDSKRVRVDPFFQANVPEWTGETCVSDSKWLGTRVWPLESKEHTKHLIERDRIGKGRQESCGCQHPGSAECVRFHVSEKRKRVKLELGSAFHRWKFDKMGEEVAVSWTAEEEKRFRAVIRSNPPSLGKCFWDEIFKSFPSKSREDLVSYYFNVYLLERRGGQNRSTPSNIDSDDEESEFALLSNRFGHRAAKSAGSIFHSPKKPHLNSVESG</sequence>
<evidence type="ECO:0000313" key="1">
    <source>
        <dbReference type="EMBL" id="KAH7850459.1"/>
    </source>
</evidence>
<dbReference type="EMBL" id="CM037157">
    <property type="protein sequence ID" value="KAH7850459.1"/>
    <property type="molecule type" value="Genomic_DNA"/>
</dbReference>
<name>A0ACB7YBW6_9ERIC</name>
<gene>
    <name evidence="1" type="ORF">Vadar_033317</name>
</gene>